<dbReference type="PROSITE" id="PS50262">
    <property type="entry name" value="G_PROTEIN_RECEP_F1_2"/>
    <property type="match status" value="1"/>
</dbReference>
<dbReference type="PANTHER" id="PTHR24248:SF66">
    <property type="entry name" value="OCTOPAMINE RECEPTOR BETA-3R"/>
    <property type="match status" value="1"/>
</dbReference>
<evidence type="ECO:0000256" key="4">
    <source>
        <dbReference type="ARBA" id="ARBA00022989"/>
    </source>
</evidence>
<keyword evidence="4 10" id="KW-1133">Transmembrane helix</keyword>
<dbReference type="Gene3D" id="1.20.1070.10">
    <property type="entry name" value="Rhodopsin 7-helix transmembrane proteins"/>
    <property type="match status" value="1"/>
</dbReference>
<comment type="similarity">
    <text evidence="9">Belongs to the G-protein coupled receptor 1 family.</text>
</comment>
<sequence length="303" mass="34579">MLDKSCLSRNLNVDVNRWKILLAVVFGSIVFLSVLGNALVIAAVLFCRKLRKKENSYYASLAMADLLLCCLVMIFAAANDLNEHWSFGGYCKFWMSFDIMCTTSSIGHMCAVAFDRYNHVRNPLVYNQRSSRTKVCLAILSVWVLSFLIAFVPLAFPSGHLQNALKLEQSFLSGQNNQRQNFAASLGGKNFEDQIFDRHQQKQWQKSSTMNNTIRSSSNVILEPITECFICRLNLSPVYAVVSSSISFFIPCSVMIFVYIKMYRIARRHVTKMQIQMVNNRSRRHSLQCFFGKKTSPIVSLKK</sequence>
<evidence type="ECO:0000259" key="11">
    <source>
        <dbReference type="PROSITE" id="PS50262"/>
    </source>
</evidence>
<evidence type="ECO:0000313" key="12">
    <source>
        <dbReference type="Proteomes" id="UP000887565"/>
    </source>
</evidence>
<evidence type="ECO:0000256" key="10">
    <source>
        <dbReference type="SAM" id="Phobius"/>
    </source>
</evidence>
<feature type="transmembrane region" description="Helical" evidence="10">
    <location>
        <begin position="20"/>
        <end position="46"/>
    </location>
</feature>
<organism evidence="12 13">
    <name type="scientific">Romanomermis culicivorax</name>
    <name type="common">Nematode worm</name>
    <dbReference type="NCBI Taxonomy" id="13658"/>
    <lineage>
        <taxon>Eukaryota</taxon>
        <taxon>Metazoa</taxon>
        <taxon>Ecdysozoa</taxon>
        <taxon>Nematoda</taxon>
        <taxon>Enoplea</taxon>
        <taxon>Dorylaimia</taxon>
        <taxon>Mermithida</taxon>
        <taxon>Mermithoidea</taxon>
        <taxon>Mermithidae</taxon>
        <taxon>Romanomermis</taxon>
    </lineage>
</organism>
<dbReference type="GO" id="GO:0043410">
    <property type="term" value="P:positive regulation of MAPK cascade"/>
    <property type="evidence" value="ECO:0007669"/>
    <property type="project" value="TreeGrafter"/>
</dbReference>
<dbReference type="InterPro" id="IPR017452">
    <property type="entry name" value="GPCR_Rhodpsn_7TM"/>
</dbReference>
<keyword evidence="5 9" id="KW-0297">G-protein coupled receptor</keyword>
<evidence type="ECO:0000256" key="8">
    <source>
        <dbReference type="ARBA" id="ARBA00023224"/>
    </source>
</evidence>
<evidence type="ECO:0000313" key="13">
    <source>
        <dbReference type="WBParaSite" id="nRc.2.0.1.t00634-RA"/>
    </source>
</evidence>
<keyword evidence="8 9" id="KW-0807">Transducer</keyword>
<feature type="transmembrane region" description="Helical" evidence="10">
    <location>
        <begin position="238"/>
        <end position="260"/>
    </location>
</feature>
<dbReference type="PANTHER" id="PTHR24248">
    <property type="entry name" value="ADRENERGIC RECEPTOR-RELATED G-PROTEIN COUPLED RECEPTOR"/>
    <property type="match status" value="1"/>
</dbReference>
<evidence type="ECO:0000256" key="7">
    <source>
        <dbReference type="ARBA" id="ARBA00023170"/>
    </source>
</evidence>
<evidence type="ECO:0000256" key="3">
    <source>
        <dbReference type="ARBA" id="ARBA00022692"/>
    </source>
</evidence>
<keyword evidence="7 9" id="KW-0675">Receptor</keyword>
<dbReference type="PROSITE" id="PS00237">
    <property type="entry name" value="G_PROTEIN_RECEP_F1_1"/>
    <property type="match status" value="1"/>
</dbReference>
<dbReference type="InterPro" id="IPR000276">
    <property type="entry name" value="GPCR_Rhodpsn"/>
</dbReference>
<dbReference type="Pfam" id="PF00001">
    <property type="entry name" value="7tm_1"/>
    <property type="match status" value="1"/>
</dbReference>
<dbReference type="WBParaSite" id="nRc.2.0.1.t00634-RA">
    <property type="protein sequence ID" value="nRc.2.0.1.t00634-RA"/>
    <property type="gene ID" value="nRc.2.0.1.g00634"/>
</dbReference>
<evidence type="ECO:0000256" key="2">
    <source>
        <dbReference type="ARBA" id="ARBA00022475"/>
    </source>
</evidence>
<name>A0A915HGT0_ROMCU</name>
<dbReference type="SUPFAM" id="SSF81321">
    <property type="entry name" value="Family A G protein-coupled receptor-like"/>
    <property type="match status" value="2"/>
</dbReference>
<feature type="transmembrane region" description="Helical" evidence="10">
    <location>
        <begin position="93"/>
        <end position="114"/>
    </location>
</feature>
<dbReference type="OMA" id="PITECFI"/>
<dbReference type="PRINTS" id="PR00237">
    <property type="entry name" value="GPCRRHODOPSN"/>
</dbReference>
<protein>
    <submittedName>
        <fullName evidence="13">G-protein coupled receptors family 1 profile domain-containing protein</fullName>
    </submittedName>
</protein>
<keyword evidence="12" id="KW-1185">Reference proteome</keyword>
<dbReference type="AlphaFoldDB" id="A0A915HGT0"/>
<keyword evidence="2" id="KW-1003">Cell membrane</keyword>
<keyword evidence="3 9" id="KW-0812">Transmembrane</keyword>
<feature type="domain" description="G-protein coupled receptors family 1 profile" evidence="11">
    <location>
        <begin position="36"/>
        <end position="303"/>
    </location>
</feature>
<keyword evidence="6 10" id="KW-0472">Membrane</keyword>
<dbReference type="GO" id="GO:0004930">
    <property type="term" value="F:G protein-coupled receptor activity"/>
    <property type="evidence" value="ECO:0007669"/>
    <property type="project" value="UniProtKB-KW"/>
</dbReference>
<dbReference type="Proteomes" id="UP000887565">
    <property type="component" value="Unplaced"/>
</dbReference>
<evidence type="ECO:0000256" key="5">
    <source>
        <dbReference type="ARBA" id="ARBA00023040"/>
    </source>
</evidence>
<proteinExistence type="inferred from homology"/>
<dbReference type="GO" id="GO:0005886">
    <property type="term" value="C:plasma membrane"/>
    <property type="evidence" value="ECO:0007669"/>
    <property type="project" value="UniProtKB-SubCell"/>
</dbReference>
<feature type="transmembrane region" description="Helical" evidence="10">
    <location>
        <begin position="135"/>
        <end position="156"/>
    </location>
</feature>
<evidence type="ECO:0000256" key="1">
    <source>
        <dbReference type="ARBA" id="ARBA00004651"/>
    </source>
</evidence>
<reference evidence="13" key="1">
    <citation type="submission" date="2022-11" db="UniProtKB">
        <authorList>
            <consortium name="WormBaseParasite"/>
        </authorList>
    </citation>
    <scope>IDENTIFICATION</scope>
</reference>
<accession>A0A915HGT0</accession>
<evidence type="ECO:0000256" key="9">
    <source>
        <dbReference type="RuleBase" id="RU000688"/>
    </source>
</evidence>
<comment type="subcellular location">
    <subcellularLocation>
        <location evidence="1">Cell membrane</location>
        <topology evidence="1">Multi-pass membrane protein</topology>
    </subcellularLocation>
</comment>
<dbReference type="GO" id="GO:0071880">
    <property type="term" value="P:adenylate cyclase-activating adrenergic receptor signaling pathway"/>
    <property type="evidence" value="ECO:0007669"/>
    <property type="project" value="TreeGrafter"/>
</dbReference>
<feature type="transmembrane region" description="Helical" evidence="10">
    <location>
        <begin position="58"/>
        <end position="78"/>
    </location>
</feature>
<evidence type="ECO:0000256" key="6">
    <source>
        <dbReference type="ARBA" id="ARBA00023136"/>
    </source>
</evidence>